<feature type="chain" id="PRO_5027743493" evidence="2">
    <location>
        <begin position="21"/>
        <end position="310"/>
    </location>
</feature>
<sequence length="310" mass="33246">MHGCRTLVLFAALTAPTLHAGQEASPPTVTLESAGQGTPQRLAYKFSPGQFVHYEVAASSKIVMQKGEVQATATNETQTWKQFRVVTVDEQGNGTLEPIITRVKMQAQFNNLPEVSWDSQTGGEPPKDFAPLAQTIGRAHTRIVFAPNGELLKITPLPGAPEHLAHAADKADPKHNFLIMLPKEPVGVGAVWKDRFQTPVSVGNGLTQPITLQRQYTLVGINGSIATIALKTSVITPLNNAEIEGQLIQRTPSGTIEFDIDRGVIVSQASSVNNQVVNAMGPGTRLQAESETREKLAGPTATVQPAALKR</sequence>
<keyword evidence="2" id="KW-0732">Signal</keyword>
<comment type="caution">
    <text evidence="3">The sequence shown here is derived from an EMBL/GenBank/DDBJ whole genome shotgun (WGS) entry which is preliminary data.</text>
</comment>
<evidence type="ECO:0000313" key="3">
    <source>
        <dbReference type="EMBL" id="HEN17179.1"/>
    </source>
</evidence>
<organism evidence="3">
    <name type="scientific">Schlesneria paludicola</name>
    <dbReference type="NCBI Taxonomy" id="360056"/>
    <lineage>
        <taxon>Bacteria</taxon>
        <taxon>Pseudomonadati</taxon>
        <taxon>Planctomycetota</taxon>
        <taxon>Planctomycetia</taxon>
        <taxon>Planctomycetales</taxon>
        <taxon>Planctomycetaceae</taxon>
        <taxon>Schlesneria</taxon>
    </lineage>
</organism>
<proteinExistence type="predicted"/>
<dbReference type="EMBL" id="DSOK01000468">
    <property type="protein sequence ID" value="HEN17179.1"/>
    <property type="molecule type" value="Genomic_DNA"/>
</dbReference>
<evidence type="ECO:0000256" key="2">
    <source>
        <dbReference type="SAM" id="SignalP"/>
    </source>
</evidence>
<feature type="signal peptide" evidence="2">
    <location>
        <begin position="1"/>
        <end position="20"/>
    </location>
</feature>
<gene>
    <name evidence="3" type="ORF">ENQ76_17115</name>
</gene>
<accession>A0A7C2K2H7</accession>
<feature type="region of interest" description="Disordered" evidence="1">
    <location>
        <begin position="285"/>
        <end position="310"/>
    </location>
</feature>
<reference evidence="3" key="1">
    <citation type="journal article" date="2020" name="mSystems">
        <title>Genome- and Community-Level Interaction Insights into Carbon Utilization and Element Cycling Functions of Hydrothermarchaeota in Hydrothermal Sediment.</title>
        <authorList>
            <person name="Zhou Z."/>
            <person name="Liu Y."/>
            <person name="Xu W."/>
            <person name="Pan J."/>
            <person name="Luo Z.H."/>
            <person name="Li M."/>
        </authorList>
    </citation>
    <scope>NUCLEOTIDE SEQUENCE [LARGE SCALE GENOMIC DNA]</scope>
    <source>
        <strain evidence="3">SpSt-339</strain>
    </source>
</reference>
<name>A0A7C2K2H7_9PLAN</name>
<dbReference type="AlphaFoldDB" id="A0A7C2K2H7"/>
<evidence type="ECO:0000256" key="1">
    <source>
        <dbReference type="SAM" id="MobiDB-lite"/>
    </source>
</evidence>
<protein>
    <submittedName>
        <fullName evidence="3">Uncharacterized protein</fullName>
    </submittedName>
</protein>